<reference evidence="3" key="1">
    <citation type="submission" date="2015-07" db="EMBL/GenBank/DDBJ databases">
        <authorList>
            <person name="Rodrigo-Torres Lidia"/>
            <person name="Arahal R.David."/>
        </authorList>
    </citation>
    <scope>NUCLEOTIDE SEQUENCE [LARGE SCALE GENOMIC DNA]</scope>
    <source>
        <strain evidence="3">CECT 4801</strain>
    </source>
</reference>
<evidence type="ECO:0000313" key="2">
    <source>
        <dbReference type="EMBL" id="CTQ46811.1"/>
    </source>
</evidence>
<keyword evidence="1" id="KW-1133">Transmembrane helix</keyword>
<keyword evidence="1" id="KW-0472">Membrane</keyword>
<evidence type="ECO:0000313" key="3">
    <source>
        <dbReference type="Proteomes" id="UP000048926"/>
    </source>
</evidence>
<feature type="transmembrane region" description="Helical" evidence="1">
    <location>
        <begin position="131"/>
        <end position="151"/>
    </location>
</feature>
<dbReference type="AlphaFoldDB" id="A0A0M6YCR8"/>
<keyword evidence="3" id="KW-1185">Reference proteome</keyword>
<name>A0A0M6YCR8_9HYPH</name>
<dbReference type="InterPro" id="IPR009339">
    <property type="entry name" value="DUF998"/>
</dbReference>
<dbReference type="RefSeq" id="WP_055660902.1">
    <property type="nucleotide sequence ID" value="NZ_CXST01000004.1"/>
</dbReference>
<feature type="transmembrane region" description="Helical" evidence="1">
    <location>
        <begin position="92"/>
        <end position="111"/>
    </location>
</feature>
<dbReference type="Proteomes" id="UP000048926">
    <property type="component" value="Unassembled WGS sequence"/>
</dbReference>
<protein>
    <recommendedName>
        <fullName evidence="4">DUF998 domain-containing protein</fullName>
    </recommendedName>
</protein>
<feature type="transmembrane region" description="Helical" evidence="1">
    <location>
        <begin position="201"/>
        <end position="218"/>
    </location>
</feature>
<organism evidence="2 3">
    <name type="scientific">Roseibium aggregatum</name>
    <dbReference type="NCBI Taxonomy" id="187304"/>
    <lineage>
        <taxon>Bacteria</taxon>
        <taxon>Pseudomonadati</taxon>
        <taxon>Pseudomonadota</taxon>
        <taxon>Alphaproteobacteria</taxon>
        <taxon>Hyphomicrobiales</taxon>
        <taxon>Stappiaceae</taxon>
        <taxon>Roseibium</taxon>
    </lineage>
</organism>
<feature type="transmembrane region" description="Helical" evidence="1">
    <location>
        <begin position="62"/>
        <end position="85"/>
    </location>
</feature>
<evidence type="ECO:0000256" key="1">
    <source>
        <dbReference type="SAM" id="Phobius"/>
    </source>
</evidence>
<accession>A0A0M6YCR8</accession>
<sequence length="229" mass="24390">MKAKLTSNHKTITGPVIGGKSAVLAASTGAAFLLLTALHLLRREVDPTWVFLSDYMLGNWGWLMRFTFAAMALALGSSAVILAVLLRGWVRWVVSGLLGLAALGMVIGGVFPPDPTGTPIEALTGTGTLHVIGASLDFTPIAALIGSIALARQSGWRGSALWLVAISLFAVVVMVAFIMSMPPDHVFGPETHSALIGRLQWLSYFAWFVALAFAAYRGRPEEPHATRGH</sequence>
<proteinExistence type="predicted"/>
<dbReference type="OrthoDB" id="8478915at2"/>
<feature type="transmembrane region" description="Helical" evidence="1">
    <location>
        <begin position="160"/>
        <end position="181"/>
    </location>
</feature>
<keyword evidence="1" id="KW-0812">Transmembrane</keyword>
<dbReference type="Pfam" id="PF06197">
    <property type="entry name" value="DUF998"/>
    <property type="match status" value="1"/>
</dbReference>
<dbReference type="EMBL" id="CXST01000004">
    <property type="protein sequence ID" value="CTQ46811.1"/>
    <property type="molecule type" value="Genomic_DNA"/>
</dbReference>
<feature type="transmembrane region" description="Helical" evidence="1">
    <location>
        <begin position="21"/>
        <end position="42"/>
    </location>
</feature>
<evidence type="ECO:0008006" key="4">
    <source>
        <dbReference type="Google" id="ProtNLM"/>
    </source>
</evidence>
<gene>
    <name evidence="2" type="ORF">LAL4801_05271</name>
</gene>